<dbReference type="PANTHER" id="PTHR44591">
    <property type="entry name" value="STRESS RESPONSE REGULATOR PROTEIN 1"/>
    <property type="match status" value="1"/>
</dbReference>
<evidence type="ECO:0000256" key="2">
    <source>
        <dbReference type="PROSITE-ProRule" id="PRU00169"/>
    </source>
</evidence>
<dbReference type="AlphaFoldDB" id="A0A437GXX9"/>
<dbReference type="Pfam" id="PF00072">
    <property type="entry name" value="Response_reg"/>
    <property type="match status" value="1"/>
</dbReference>
<organism evidence="4 5">
    <name type="scientific">Croceicoccus ponticola</name>
    <dbReference type="NCBI Taxonomy" id="2217664"/>
    <lineage>
        <taxon>Bacteria</taxon>
        <taxon>Pseudomonadati</taxon>
        <taxon>Pseudomonadota</taxon>
        <taxon>Alphaproteobacteria</taxon>
        <taxon>Sphingomonadales</taxon>
        <taxon>Erythrobacteraceae</taxon>
        <taxon>Croceicoccus</taxon>
    </lineage>
</organism>
<dbReference type="SUPFAM" id="SSF52172">
    <property type="entry name" value="CheY-like"/>
    <property type="match status" value="1"/>
</dbReference>
<name>A0A437GXX9_9SPHN</name>
<evidence type="ECO:0000313" key="5">
    <source>
        <dbReference type="Proteomes" id="UP000283003"/>
    </source>
</evidence>
<dbReference type="OrthoDB" id="9793421at2"/>
<sequence length="135" mass="14613">MRPRETEMLETTTNIQASIIEDDAAIRKLLSRILDQAGIRYREFGSAEEYLNDNGSEGGIIILDLQLPGISGLNFLSKIRNRGDKNPVIVLTGGGIPAAMDAIRLGAVRYIGKPFTKNGLMSAIDDVLGNSPRGI</sequence>
<feature type="domain" description="Response regulatory" evidence="3">
    <location>
        <begin position="16"/>
        <end position="128"/>
    </location>
</feature>
<evidence type="ECO:0000259" key="3">
    <source>
        <dbReference type="PROSITE" id="PS50110"/>
    </source>
</evidence>
<dbReference type="SMART" id="SM00448">
    <property type="entry name" value="REC"/>
    <property type="match status" value="1"/>
</dbReference>
<reference evidence="4 5" key="1">
    <citation type="submission" date="2018-12" db="EMBL/GenBank/DDBJ databases">
        <title>Croceicoccus ponticola sp. nov., a lipolytic bacterium isolated from seawater.</title>
        <authorList>
            <person name="Yoon J.-H."/>
        </authorList>
    </citation>
    <scope>NUCLEOTIDE SEQUENCE [LARGE SCALE GENOMIC DNA]</scope>
    <source>
        <strain evidence="4 5">GM-16</strain>
    </source>
</reference>
<gene>
    <name evidence="4" type="ORF">EKN06_06060</name>
</gene>
<proteinExistence type="predicted"/>
<dbReference type="InterPro" id="IPR001789">
    <property type="entry name" value="Sig_transdc_resp-reg_receiver"/>
</dbReference>
<comment type="caution">
    <text evidence="4">The sequence shown here is derived from an EMBL/GenBank/DDBJ whole genome shotgun (WGS) entry which is preliminary data.</text>
</comment>
<dbReference type="Proteomes" id="UP000283003">
    <property type="component" value="Unassembled WGS sequence"/>
</dbReference>
<protein>
    <submittedName>
        <fullName evidence="4">Response regulator</fullName>
    </submittedName>
</protein>
<dbReference type="Gene3D" id="3.40.50.2300">
    <property type="match status" value="1"/>
</dbReference>
<dbReference type="EMBL" id="RXOL01000002">
    <property type="protein sequence ID" value="RVQ67523.1"/>
    <property type="molecule type" value="Genomic_DNA"/>
</dbReference>
<evidence type="ECO:0000256" key="1">
    <source>
        <dbReference type="ARBA" id="ARBA00022553"/>
    </source>
</evidence>
<dbReference type="PANTHER" id="PTHR44591:SF3">
    <property type="entry name" value="RESPONSE REGULATORY DOMAIN-CONTAINING PROTEIN"/>
    <property type="match status" value="1"/>
</dbReference>
<keyword evidence="1 2" id="KW-0597">Phosphoprotein</keyword>
<feature type="modified residue" description="4-aspartylphosphate" evidence="2">
    <location>
        <position position="64"/>
    </location>
</feature>
<evidence type="ECO:0000313" key="4">
    <source>
        <dbReference type="EMBL" id="RVQ67523.1"/>
    </source>
</evidence>
<keyword evidence="5" id="KW-1185">Reference proteome</keyword>
<dbReference type="InterPro" id="IPR050595">
    <property type="entry name" value="Bact_response_regulator"/>
</dbReference>
<dbReference type="InterPro" id="IPR011006">
    <property type="entry name" value="CheY-like_superfamily"/>
</dbReference>
<dbReference type="GO" id="GO:0000160">
    <property type="term" value="P:phosphorelay signal transduction system"/>
    <property type="evidence" value="ECO:0007669"/>
    <property type="project" value="InterPro"/>
</dbReference>
<dbReference type="PROSITE" id="PS50110">
    <property type="entry name" value="RESPONSE_REGULATORY"/>
    <property type="match status" value="1"/>
</dbReference>
<accession>A0A437GXX9</accession>